<evidence type="ECO:0000313" key="1">
    <source>
        <dbReference type="EMBL" id="OOQ87932.1"/>
    </source>
</evidence>
<evidence type="ECO:0000313" key="2">
    <source>
        <dbReference type="Proteomes" id="UP000190744"/>
    </source>
</evidence>
<gene>
    <name evidence="1" type="ORF">PEBR_15227</name>
</gene>
<reference evidence="2" key="1">
    <citation type="submission" date="2015-09" db="EMBL/GenBank/DDBJ databases">
        <authorList>
            <person name="Fill T.P."/>
            <person name="Baretta J.F."/>
            <person name="de Almeida L.G."/>
            <person name="Rocha M."/>
            <person name="de Souza D.H."/>
            <person name="Malavazi I."/>
            <person name="Cerdeira L.T."/>
            <person name="Hong H."/>
            <person name="Samborskyy M."/>
            <person name="de Vasconcelos A.T."/>
            <person name="Leadlay P."/>
            <person name="Rodrigues-Filho E."/>
        </authorList>
    </citation>
    <scope>NUCLEOTIDE SEQUENCE [LARGE SCALE GENOMIC DNA]</scope>
    <source>
        <strain evidence="2">LaBioMMi 136</strain>
    </source>
</reference>
<proteinExistence type="predicted"/>
<dbReference type="Proteomes" id="UP000190744">
    <property type="component" value="Unassembled WGS sequence"/>
</dbReference>
<accession>A0A1S9RQY1</accession>
<dbReference type="EMBL" id="LJBN01000122">
    <property type="protein sequence ID" value="OOQ87932.1"/>
    <property type="molecule type" value="Genomic_DNA"/>
</dbReference>
<comment type="caution">
    <text evidence="1">The sequence shown here is derived from an EMBL/GenBank/DDBJ whole genome shotgun (WGS) entry which is preliminary data.</text>
</comment>
<name>A0A1S9RQY1_PENBI</name>
<dbReference type="AlphaFoldDB" id="A0A1S9RQY1"/>
<protein>
    <submittedName>
        <fullName evidence="1">Uncharacterized protein</fullName>
    </submittedName>
</protein>
<sequence>MPAISLTPLSISSRTEVSADQFDQPQFEEAILDTLREAQYFHELIIIDVPLGWADSLWELEDFERSLRMAENPTIQGAGLRKEPGALFYTPCERFPRLIAEVGWSESYNDMLDDMNKVLDGGNGAIRVVLLVTWTKHANNRVSGVLELYRHDHDPKLRQTEVIFPIPAGDPLQGLDIQGRDLYDVPPNRNADERFPLDIRRLRYIARNSLAREGLCLLSRPSLFETGIGITNAD</sequence>
<organism evidence="1 2">
    <name type="scientific">Penicillium brasilianum</name>
    <dbReference type="NCBI Taxonomy" id="104259"/>
    <lineage>
        <taxon>Eukaryota</taxon>
        <taxon>Fungi</taxon>
        <taxon>Dikarya</taxon>
        <taxon>Ascomycota</taxon>
        <taxon>Pezizomycotina</taxon>
        <taxon>Eurotiomycetes</taxon>
        <taxon>Eurotiomycetidae</taxon>
        <taxon>Eurotiales</taxon>
        <taxon>Aspergillaceae</taxon>
        <taxon>Penicillium</taxon>
    </lineage>
</organism>